<proteinExistence type="predicted"/>
<sequence length="33" mass="3662">MIKVTPEAAAEIARRLEGKPEKVGFRIYVQGFG</sequence>
<organism evidence="1 2">
    <name type="scientific">Symbiobacterium terraclitae</name>
    <dbReference type="NCBI Taxonomy" id="557451"/>
    <lineage>
        <taxon>Bacteria</taxon>
        <taxon>Bacillati</taxon>
        <taxon>Bacillota</taxon>
        <taxon>Clostridia</taxon>
        <taxon>Eubacteriales</taxon>
        <taxon>Symbiobacteriaceae</taxon>
        <taxon>Symbiobacterium</taxon>
    </lineage>
</organism>
<name>A0ABS4JW74_9FIRM</name>
<reference evidence="1 2" key="1">
    <citation type="submission" date="2021-03" db="EMBL/GenBank/DDBJ databases">
        <title>Genomic Encyclopedia of Type Strains, Phase IV (KMG-IV): sequencing the most valuable type-strain genomes for metagenomic binning, comparative biology and taxonomic classification.</title>
        <authorList>
            <person name="Goeker M."/>
        </authorList>
    </citation>
    <scope>NUCLEOTIDE SEQUENCE [LARGE SCALE GENOMIC DNA]</scope>
    <source>
        <strain evidence="1 2">DSM 27138</strain>
    </source>
</reference>
<dbReference type="EMBL" id="JAGGLG010000035">
    <property type="protein sequence ID" value="MBP2019799.1"/>
    <property type="molecule type" value="Genomic_DNA"/>
</dbReference>
<comment type="caution">
    <text evidence="1">The sequence shown here is derived from an EMBL/GenBank/DDBJ whole genome shotgun (WGS) entry which is preliminary data.</text>
</comment>
<dbReference type="InterPro" id="IPR035903">
    <property type="entry name" value="HesB-like_dom_sf"/>
</dbReference>
<evidence type="ECO:0000313" key="1">
    <source>
        <dbReference type="EMBL" id="MBP2019799.1"/>
    </source>
</evidence>
<accession>A0ABS4JW74</accession>
<evidence type="ECO:0000313" key="2">
    <source>
        <dbReference type="Proteomes" id="UP001519289"/>
    </source>
</evidence>
<dbReference type="SUPFAM" id="SSF89360">
    <property type="entry name" value="HesB-like domain"/>
    <property type="match status" value="1"/>
</dbReference>
<keyword evidence="2" id="KW-1185">Reference proteome</keyword>
<gene>
    <name evidence="1" type="ORF">J2Z79_003241</name>
</gene>
<protein>
    <submittedName>
        <fullName evidence="1">Fe-S cluster assembly iron-binding protein IscA</fullName>
    </submittedName>
</protein>
<dbReference type="Proteomes" id="UP001519289">
    <property type="component" value="Unassembled WGS sequence"/>
</dbReference>